<protein>
    <submittedName>
        <fullName evidence="1">Uncharacterized protein</fullName>
    </submittedName>
</protein>
<proteinExistence type="predicted"/>
<name>A0A1A9WD79_9MUSC</name>
<dbReference type="Proteomes" id="UP000091820">
    <property type="component" value="Unassembled WGS sequence"/>
</dbReference>
<keyword evidence="2" id="KW-1185">Reference proteome</keyword>
<sequence length="108" mass="12012">MSYKNLKYISLRVITTLALNVAFATLNRGQKVKAQKNTTNALLDLKPITDLLPLDIIKPVRDLMKTLPALHQLLVLLVELLEKIVPLLKDVIRTTGGLLQTISSVLDL</sequence>
<evidence type="ECO:0000313" key="2">
    <source>
        <dbReference type="Proteomes" id="UP000091820"/>
    </source>
</evidence>
<reference evidence="1" key="2">
    <citation type="submission" date="2020-05" db="UniProtKB">
        <authorList>
            <consortium name="EnsemblMetazoa"/>
        </authorList>
    </citation>
    <scope>IDENTIFICATION</scope>
    <source>
        <strain evidence="1">IAEA</strain>
    </source>
</reference>
<organism evidence="1 2">
    <name type="scientific">Glossina brevipalpis</name>
    <dbReference type="NCBI Taxonomy" id="37001"/>
    <lineage>
        <taxon>Eukaryota</taxon>
        <taxon>Metazoa</taxon>
        <taxon>Ecdysozoa</taxon>
        <taxon>Arthropoda</taxon>
        <taxon>Hexapoda</taxon>
        <taxon>Insecta</taxon>
        <taxon>Pterygota</taxon>
        <taxon>Neoptera</taxon>
        <taxon>Endopterygota</taxon>
        <taxon>Diptera</taxon>
        <taxon>Brachycera</taxon>
        <taxon>Muscomorpha</taxon>
        <taxon>Hippoboscoidea</taxon>
        <taxon>Glossinidae</taxon>
        <taxon>Glossina</taxon>
    </lineage>
</organism>
<dbReference type="EnsemblMetazoa" id="GBRI015318-RA">
    <property type="protein sequence ID" value="GBRI015318-PA"/>
    <property type="gene ID" value="GBRI015318"/>
</dbReference>
<evidence type="ECO:0000313" key="1">
    <source>
        <dbReference type="EnsemblMetazoa" id="GBRI015318-PA"/>
    </source>
</evidence>
<dbReference type="VEuPathDB" id="VectorBase:GBRI015318"/>
<accession>A0A1A9WD79</accession>
<dbReference type="AlphaFoldDB" id="A0A1A9WD79"/>
<reference evidence="2" key="1">
    <citation type="submission" date="2014-03" db="EMBL/GenBank/DDBJ databases">
        <authorList>
            <person name="Aksoy S."/>
            <person name="Warren W."/>
            <person name="Wilson R.K."/>
        </authorList>
    </citation>
    <scope>NUCLEOTIDE SEQUENCE [LARGE SCALE GENOMIC DNA]</scope>
    <source>
        <strain evidence="2">IAEA</strain>
    </source>
</reference>